<accession>A0ABY4HJ69</accession>
<protein>
    <submittedName>
        <fullName evidence="1">Uncharacterized protein</fullName>
    </submittedName>
</protein>
<evidence type="ECO:0000313" key="2">
    <source>
        <dbReference type="Proteomes" id="UP000830454"/>
    </source>
</evidence>
<keyword evidence="2" id="KW-1185">Reference proteome</keyword>
<name>A0ABY4HJ69_9FLAO</name>
<dbReference type="RefSeq" id="WP_246915676.1">
    <property type="nucleotide sequence ID" value="NZ_CP090145.1"/>
</dbReference>
<reference evidence="1" key="2">
    <citation type="submission" date="2022-04" db="EMBL/GenBank/DDBJ databases">
        <title>Complete Genome Sequence of Flavobacterium sediminilitoris YSM-43, Isolated from a Tidal Sediment.</title>
        <authorList>
            <person name="Lee P.A."/>
        </authorList>
    </citation>
    <scope>NUCLEOTIDE SEQUENCE</scope>
    <source>
        <strain evidence="1">YSM-43</strain>
    </source>
</reference>
<dbReference type="Proteomes" id="UP000830454">
    <property type="component" value="Chromosome"/>
</dbReference>
<reference evidence="1" key="1">
    <citation type="submission" date="2021-12" db="EMBL/GenBank/DDBJ databases">
        <authorList>
            <person name="Cha I.-T."/>
            <person name="Lee K.-E."/>
            <person name="Park S.-J."/>
        </authorList>
    </citation>
    <scope>NUCLEOTIDE SEQUENCE</scope>
    <source>
        <strain evidence="1">YSM-43</strain>
    </source>
</reference>
<evidence type="ECO:0000313" key="1">
    <source>
        <dbReference type="EMBL" id="UOX32879.1"/>
    </source>
</evidence>
<sequence length="200" mass="22754">MKKIIVLLLITQSIFAQKLSKEELIKKISDQTCQCSQEKNINKDNLDITLGLCIIESINKFEKDVEKHFGKDILGNEEKMTEIAESVGMQLAFNCPSFLKLINEMEEENIGSDDFQDDLSISGKIIATKSEQFLTFTLKEDSGKTNSFLILENFENLFLLKDAVVKPTDNVKVLYYEANLYDAKSNKVVPFKVVLDIIKQ</sequence>
<dbReference type="EMBL" id="CP090145">
    <property type="protein sequence ID" value="UOX32879.1"/>
    <property type="molecule type" value="Genomic_DNA"/>
</dbReference>
<organism evidence="1 2">
    <name type="scientific">Flavobacterium sediminilitoris</name>
    <dbReference type="NCBI Taxonomy" id="2024526"/>
    <lineage>
        <taxon>Bacteria</taxon>
        <taxon>Pseudomonadati</taxon>
        <taxon>Bacteroidota</taxon>
        <taxon>Flavobacteriia</taxon>
        <taxon>Flavobacteriales</taxon>
        <taxon>Flavobacteriaceae</taxon>
        <taxon>Flavobacterium</taxon>
    </lineage>
</organism>
<gene>
    <name evidence="1" type="ORF">LXD69_12630</name>
</gene>
<proteinExistence type="predicted"/>